<evidence type="ECO:0000256" key="2">
    <source>
        <dbReference type="ARBA" id="ARBA00023125"/>
    </source>
</evidence>
<keyword evidence="1" id="KW-0805">Transcription regulation</keyword>
<reference evidence="5 6" key="1">
    <citation type="submission" date="2015-01" db="EMBL/GenBank/DDBJ databases">
        <title>Jeotgalibacillus campisalis genome sequencing.</title>
        <authorList>
            <person name="Goh K.M."/>
            <person name="Chan K.-G."/>
            <person name="Yaakop A.S."/>
            <person name="Ee R."/>
            <person name="Gan H.M."/>
            <person name="Chan C.S."/>
        </authorList>
    </citation>
    <scope>NUCLEOTIDE SEQUENCE [LARGE SCALE GENOMIC DNA]</scope>
    <source>
        <strain evidence="5 6">SF-57</strain>
    </source>
</reference>
<dbReference type="PROSITE" id="PS50995">
    <property type="entry name" value="HTH_MARR_2"/>
    <property type="match status" value="1"/>
</dbReference>
<keyword evidence="6" id="KW-1185">Reference proteome</keyword>
<evidence type="ECO:0000256" key="3">
    <source>
        <dbReference type="ARBA" id="ARBA00023163"/>
    </source>
</evidence>
<organism evidence="5 6">
    <name type="scientific">Jeotgalibacillus campisalis</name>
    <dbReference type="NCBI Taxonomy" id="220754"/>
    <lineage>
        <taxon>Bacteria</taxon>
        <taxon>Bacillati</taxon>
        <taxon>Bacillota</taxon>
        <taxon>Bacilli</taxon>
        <taxon>Bacillales</taxon>
        <taxon>Caryophanaceae</taxon>
        <taxon>Jeotgalibacillus</taxon>
    </lineage>
</organism>
<dbReference type="InterPro" id="IPR000835">
    <property type="entry name" value="HTH_MarR-typ"/>
</dbReference>
<keyword evidence="2" id="KW-0238">DNA-binding</keyword>
<evidence type="ECO:0000256" key="1">
    <source>
        <dbReference type="ARBA" id="ARBA00023015"/>
    </source>
</evidence>
<dbReference type="EMBL" id="JXRR01000001">
    <property type="protein sequence ID" value="KIL52780.1"/>
    <property type="molecule type" value="Genomic_DNA"/>
</dbReference>
<dbReference type="PATRIC" id="fig|220754.4.peg.111"/>
<evidence type="ECO:0000259" key="4">
    <source>
        <dbReference type="PROSITE" id="PS50995"/>
    </source>
</evidence>
<dbReference type="SMART" id="SM00347">
    <property type="entry name" value="HTH_MARR"/>
    <property type="match status" value="1"/>
</dbReference>
<name>A0A0C2RR78_9BACL</name>
<dbReference type="OrthoDB" id="6462103at2"/>
<accession>A0A0C2RR78</accession>
<dbReference type="AlphaFoldDB" id="A0A0C2RR78"/>
<dbReference type="PANTHER" id="PTHR42756:SF2">
    <property type="entry name" value="MARR FAMILY REGULATORY PROTEIN"/>
    <property type="match status" value="1"/>
</dbReference>
<evidence type="ECO:0000313" key="6">
    <source>
        <dbReference type="Proteomes" id="UP000031972"/>
    </source>
</evidence>
<dbReference type="PROSITE" id="PS01117">
    <property type="entry name" value="HTH_MARR_1"/>
    <property type="match status" value="1"/>
</dbReference>
<evidence type="ECO:0000313" key="5">
    <source>
        <dbReference type="EMBL" id="KIL52780.1"/>
    </source>
</evidence>
<dbReference type="InterPro" id="IPR036388">
    <property type="entry name" value="WH-like_DNA-bd_sf"/>
</dbReference>
<proteinExistence type="predicted"/>
<dbReference type="Pfam" id="PF01047">
    <property type="entry name" value="MarR"/>
    <property type="match status" value="1"/>
</dbReference>
<dbReference type="Proteomes" id="UP000031972">
    <property type="component" value="Unassembled WGS sequence"/>
</dbReference>
<dbReference type="InterPro" id="IPR023187">
    <property type="entry name" value="Tscrpt_reg_MarR-type_CS"/>
</dbReference>
<sequence length="150" mass="17560">MNSRKKYKSVARMVSTVHRYGYMHLSKLFEPYGLGRGQVKFLMVLYEENEQTQENMARTLKIDKTTTARAVKKLEDEGYVIRGPHETDRRSHIVKLTPKAKELEPVIRSILDDWTTTLTADFTEEEKELALMLLKRMADNAVKKIQEKER</sequence>
<dbReference type="GO" id="GO:0003700">
    <property type="term" value="F:DNA-binding transcription factor activity"/>
    <property type="evidence" value="ECO:0007669"/>
    <property type="project" value="InterPro"/>
</dbReference>
<protein>
    <recommendedName>
        <fullName evidence="4">HTH marR-type domain-containing protein</fullName>
    </recommendedName>
</protein>
<dbReference type="SUPFAM" id="SSF46785">
    <property type="entry name" value="Winged helix' DNA-binding domain"/>
    <property type="match status" value="1"/>
</dbReference>
<gene>
    <name evidence="5" type="ORF">KR50_01090</name>
</gene>
<dbReference type="Gene3D" id="1.10.10.10">
    <property type="entry name" value="Winged helix-like DNA-binding domain superfamily/Winged helix DNA-binding domain"/>
    <property type="match status" value="1"/>
</dbReference>
<keyword evidence="3" id="KW-0804">Transcription</keyword>
<comment type="caution">
    <text evidence="5">The sequence shown here is derived from an EMBL/GenBank/DDBJ whole genome shotgun (WGS) entry which is preliminary data.</text>
</comment>
<dbReference type="GO" id="GO:0003677">
    <property type="term" value="F:DNA binding"/>
    <property type="evidence" value="ECO:0007669"/>
    <property type="project" value="UniProtKB-KW"/>
</dbReference>
<dbReference type="RefSeq" id="WP_041053532.1">
    <property type="nucleotide sequence ID" value="NZ_JXRR01000001.1"/>
</dbReference>
<dbReference type="PRINTS" id="PR00598">
    <property type="entry name" value="HTHMARR"/>
</dbReference>
<dbReference type="InterPro" id="IPR036390">
    <property type="entry name" value="WH_DNA-bd_sf"/>
</dbReference>
<feature type="domain" description="HTH marR-type" evidence="4">
    <location>
        <begin position="7"/>
        <end position="139"/>
    </location>
</feature>
<dbReference type="PANTHER" id="PTHR42756">
    <property type="entry name" value="TRANSCRIPTIONAL REGULATOR, MARR"/>
    <property type="match status" value="1"/>
</dbReference>